<keyword evidence="5" id="KW-0175">Coiled coil</keyword>
<dbReference type="GO" id="GO:0005869">
    <property type="term" value="C:dynactin complex"/>
    <property type="evidence" value="ECO:0007669"/>
    <property type="project" value="InterPro"/>
</dbReference>
<evidence type="ECO:0000313" key="7">
    <source>
        <dbReference type="Proteomes" id="UP000504606"/>
    </source>
</evidence>
<keyword evidence="3" id="KW-0963">Cytoplasm</keyword>
<evidence type="ECO:0000256" key="3">
    <source>
        <dbReference type="ARBA" id="ARBA00022490"/>
    </source>
</evidence>
<keyword evidence="7" id="KW-1185">Reference proteome</keyword>
<protein>
    <submittedName>
        <fullName evidence="8">Dynactin subunit 2</fullName>
    </submittedName>
</protein>
<dbReference type="GO" id="GO:0007017">
    <property type="term" value="P:microtubule-based process"/>
    <property type="evidence" value="ECO:0007669"/>
    <property type="project" value="InterPro"/>
</dbReference>
<dbReference type="OrthoDB" id="4977at2759"/>
<evidence type="ECO:0000256" key="4">
    <source>
        <dbReference type="ARBA" id="ARBA00023017"/>
    </source>
</evidence>
<dbReference type="AlphaFoldDB" id="A0A6J1SIP5"/>
<feature type="coiled-coil region" evidence="5">
    <location>
        <begin position="95"/>
        <end position="157"/>
    </location>
</feature>
<dbReference type="GeneID" id="113208154"/>
<feature type="coiled-coil region" evidence="5">
    <location>
        <begin position="224"/>
        <end position="251"/>
    </location>
</feature>
<proteinExistence type="inferred from homology"/>
<evidence type="ECO:0000256" key="2">
    <source>
        <dbReference type="ARBA" id="ARBA00006176"/>
    </source>
</evidence>
<evidence type="ECO:0000256" key="5">
    <source>
        <dbReference type="SAM" id="Coils"/>
    </source>
</evidence>
<sequence>MADPKYANLPGIAYDQPDVYETDDLPEADQNDDTYEEENECIERLHLSASESYLKFKDKHLSGNAVDFSDRLKKVPNRGYDARSGVWELAGEGEKETILQKYQRLQCEMKEFLEEVATLKEEAKGNKGSSSDQTAGYKALAANIERAQKQLSEFRLEETLGPELLASLKDPETAQIKKLFAHFETYKQKSTKSTDLNSKQKTAPAGPAGDGLLYQLRYRPEQSQLQQTSRVAELEQRLNKLESVLGTSNENMARLGSTLHNQSITEAVEKLESRFALLEPTQIETAEGRLTGLASKMDVVAEKVNGQSDPEKDAKVTELYELVKKTEFISSILPQTIRRLTALESLHREASEFSSSLAKLEAFQLKIATSLEGNEKLLQSVDKGFAENVETIQKNMNGLNERIAALKK</sequence>
<comment type="similarity">
    <text evidence="2">Belongs to the dynactin subunit 2 family.</text>
</comment>
<evidence type="ECO:0000256" key="1">
    <source>
        <dbReference type="ARBA" id="ARBA00004496"/>
    </source>
</evidence>
<feature type="region of interest" description="Disordered" evidence="6">
    <location>
        <begin position="190"/>
        <end position="209"/>
    </location>
</feature>
<dbReference type="CTD" id="44086"/>
<comment type="subcellular location">
    <subcellularLocation>
        <location evidence="1">Cytoplasm</location>
    </subcellularLocation>
</comment>
<organism evidence="7 8">
    <name type="scientific">Frankliniella occidentalis</name>
    <name type="common">Western flower thrips</name>
    <name type="synonym">Euthrips occidentalis</name>
    <dbReference type="NCBI Taxonomy" id="133901"/>
    <lineage>
        <taxon>Eukaryota</taxon>
        <taxon>Metazoa</taxon>
        <taxon>Ecdysozoa</taxon>
        <taxon>Arthropoda</taxon>
        <taxon>Hexapoda</taxon>
        <taxon>Insecta</taxon>
        <taxon>Pterygota</taxon>
        <taxon>Neoptera</taxon>
        <taxon>Paraneoptera</taxon>
        <taxon>Thysanoptera</taxon>
        <taxon>Terebrantia</taxon>
        <taxon>Thripoidea</taxon>
        <taxon>Thripidae</taxon>
        <taxon>Frankliniella</taxon>
    </lineage>
</organism>
<accession>A0A6J1SIP5</accession>
<dbReference type="PANTHER" id="PTHR15346">
    <property type="entry name" value="DYNACTIN SUBUNIT"/>
    <property type="match status" value="1"/>
</dbReference>
<dbReference type="RefSeq" id="XP_026280822.1">
    <property type="nucleotide sequence ID" value="XM_026425037.2"/>
</dbReference>
<feature type="compositionally biased region" description="Acidic residues" evidence="6">
    <location>
        <begin position="18"/>
        <end position="36"/>
    </location>
</feature>
<dbReference type="GO" id="GO:0005737">
    <property type="term" value="C:cytoplasm"/>
    <property type="evidence" value="ECO:0007669"/>
    <property type="project" value="UniProtKB-SubCell"/>
</dbReference>
<evidence type="ECO:0000256" key="6">
    <source>
        <dbReference type="SAM" id="MobiDB-lite"/>
    </source>
</evidence>
<dbReference type="Pfam" id="PF04912">
    <property type="entry name" value="Dynamitin"/>
    <property type="match status" value="1"/>
</dbReference>
<dbReference type="KEGG" id="foc:113208154"/>
<feature type="compositionally biased region" description="Polar residues" evidence="6">
    <location>
        <begin position="191"/>
        <end position="201"/>
    </location>
</feature>
<reference evidence="8" key="1">
    <citation type="submission" date="2025-08" db="UniProtKB">
        <authorList>
            <consortium name="RefSeq"/>
        </authorList>
    </citation>
    <scope>IDENTIFICATION</scope>
    <source>
        <tissue evidence="8">Whole organism</tissue>
    </source>
</reference>
<dbReference type="Proteomes" id="UP000504606">
    <property type="component" value="Unplaced"/>
</dbReference>
<dbReference type="GO" id="GO:0030286">
    <property type="term" value="C:dynein complex"/>
    <property type="evidence" value="ECO:0007669"/>
    <property type="project" value="UniProtKB-KW"/>
</dbReference>
<gene>
    <name evidence="8" type="primary">LOC113208154</name>
</gene>
<keyword evidence="4" id="KW-0243">Dynein</keyword>
<name>A0A6J1SIP5_FRAOC</name>
<evidence type="ECO:0000313" key="8">
    <source>
        <dbReference type="RefSeq" id="XP_026280822.1"/>
    </source>
</evidence>
<feature type="region of interest" description="Disordered" evidence="6">
    <location>
        <begin position="1"/>
        <end position="36"/>
    </location>
</feature>
<dbReference type="InterPro" id="IPR028133">
    <property type="entry name" value="Dynamitin"/>
</dbReference>